<dbReference type="Ensembl" id="ENSHHUT00000001548.1">
    <property type="protein sequence ID" value="ENSHHUP00000001498.1"/>
    <property type="gene ID" value="ENSHHUG00000001004.1"/>
</dbReference>
<name>A0A4W5JES8_9TELE</name>
<dbReference type="Proteomes" id="UP000314982">
    <property type="component" value="Unassembled WGS sequence"/>
</dbReference>
<dbReference type="Ensembl" id="ENSHHUT00000001556.1">
    <property type="protein sequence ID" value="ENSHHUP00000001507.1"/>
    <property type="gene ID" value="ENSHHUG00000001004.1"/>
</dbReference>
<reference evidence="2" key="1">
    <citation type="submission" date="2018-06" db="EMBL/GenBank/DDBJ databases">
        <title>Genome assembly of Danube salmon.</title>
        <authorList>
            <person name="Macqueen D.J."/>
            <person name="Gundappa M.K."/>
        </authorList>
    </citation>
    <scope>NUCLEOTIDE SEQUENCE [LARGE SCALE GENOMIC DNA]</scope>
</reference>
<accession>A0A4W5JES8</accession>
<keyword evidence="2" id="KW-1185">Reference proteome</keyword>
<reference evidence="1" key="2">
    <citation type="submission" date="2025-05" db="UniProtKB">
        <authorList>
            <consortium name="Ensembl"/>
        </authorList>
    </citation>
    <scope>IDENTIFICATION</scope>
</reference>
<proteinExistence type="predicted"/>
<sequence>ESLVRSLHPELIKYARETDQLNKLNRNEGRLKLLSLDPETQRLDFSGIEPDVKPFEERFGRRIAVSCHDLTFSLQGCVNERGDGVLTNVRSHRHTPFCSSVGHRYTLTLSLREGNLCATGIMHNREQQIQN</sequence>
<evidence type="ECO:0000313" key="1">
    <source>
        <dbReference type="Ensembl" id="ENSHHUP00000001507.1"/>
    </source>
</evidence>
<dbReference type="STRING" id="62062.ENSHHUP00000001498"/>
<dbReference type="AlphaFoldDB" id="A0A4W5JES8"/>
<protein>
    <submittedName>
        <fullName evidence="1">Uncharacterized protein</fullName>
    </submittedName>
</protein>
<evidence type="ECO:0000313" key="2">
    <source>
        <dbReference type="Proteomes" id="UP000314982"/>
    </source>
</evidence>
<organism evidence="1 2">
    <name type="scientific">Hucho hucho</name>
    <name type="common">huchen</name>
    <dbReference type="NCBI Taxonomy" id="62062"/>
    <lineage>
        <taxon>Eukaryota</taxon>
        <taxon>Metazoa</taxon>
        <taxon>Chordata</taxon>
        <taxon>Craniata</taxon>
        <taxon>Vertebrata</taxon>
        <taxon>Euteleostomi</taxon>
        <taxon>Actinopterygii</taxon>
        <taxon>Neopterygii</taxon>
        <taxon>Teleostei</taxon>
        <taxon>Protacanthopterygii</taxon>
        <taxon>Salmoniformes</taxon>
        <taxon>Salmonidae</taxon>
        <taxon>Salmoninae</taxon>
        <taxon>Hucho</taxon>
    </lineage>
</organism>